<dbReference type="CDD" id="cd03768">
    <property type="entry name" value="SR_ResInv"/>
    <property type="match status" value="1"/>
</dbReference>
<evidence type="ECO:0000259" key="2">
    <source>
        <dbReference type="PROSITE" id="PS51736"/>
    </source>
</evidence>
<proteinExistence type="inferred from homology"/>
<organism evidence="3 4">
    <name type="scientific">Marinobacter lacisalsi</name>
    <dbReference type="NCBI Taxonomy" id="475979"/>
    <lineage>
        <taxon>Bacteria</taxon>
        <taxon>Pseudomonadati</taxon>
        <taxon>Pseudomonadota</taxon>
        <taxon>Gammaproteobacteria</taxon>
        <taxon>Pseudomonadales</taxon>
        <taxon>Marinobacteraceae</taxon>
        <taxon>Marinobacter</taxon>
    </lineage>
</organism>
<evidence type="ECO:0000313" key="3">
    <source>
        <dbReference type="EMBL" id="MFC4259424.1"/>
    </source>
</evidence>
<accession>A0ABV8QJX7</accession>
<keyword evidence="4" id="KW-1185">Reference proteome</keyword>
<comment type="caution">
    <text evidence="3">The sequence shown here is derived from an EMBL/GenBank/DDBJ whole genome shotgun (WGS) entry which is preliminary data.</text>
</comment>
<feature type="domain" description="Resolvase/invertase-type recombinase catalytic" evidence="2">
    <location>
        <begin position="1"/>
        <end position="135"/>
    </location>
</feature>
<dbReference type="EMBL" id="JBHSDI010000013">
    <property type="protein sequence ID" value="MFC4259424.1"/>
    <property type="molecule type" value="Genomic_DNA"/>
</dbReference>
<dbReference type="InterPro" id="IPR036162">
    <property type="entry name" value="Resolvase-like_N_sf"/>
</dbReference>
<dbReference type="Gene3D" id="3.40.50.1390">
    <property type="entry name" value="Resolvase, N-terminal catalytic domain"/>
    <property type="match status" value="1"/>
</dbReference>
<dbReference type="SUPFAM" id="SSF53041">
    <property type="entry name" value="Resolvase-like"/>
    <property type="match status" value="1"/>
</dbReference>
<name>A0ABV8QJX7_9GAMM</name>
<dbReference type="Pfam" id="PF00239">
    <property type="entry name" value="Resolvase"/>
    <property type="match status" value="1"/>
</dbReference>
<dbReference type="PROSITE" id="PS51736">
    <property type="entry name" value="RECOMBINASES_3"/>
    <property type="match status" value="1"/>
</dbReference>
<dbReference type="PANTHER" id="PTHR30461:SF26">
    <property type="entry name" value="RESOLVASE HOMOLOG YNEB"/>
    <property type="match status" value="1"/>
</dbReference>
<dbReference type="InterPro" id="IPR050639">
    <property type="entry name" value="SSR_resolvase"/>
</dbReference>
<dbReference type="Proteomes" id="UP001595798">
    <property type="component" value="Unassembled WGS sequence"/>
</dbReference>
<evidence type="ECO:0000313" key="4">
    <source>
        <dbReference type="Proteomes" id="UP001595798"/>
    </source>
</evidence>
<dbReference type="RefSeq" id="WP_379886967.1">
    <property type="nucleotide sequence ID" value="NZ_JBHSDI010000013.1"/>
</dbReference>
<gene>
    <name evidence="3" type="ORF">ACFOZ5_10325</name>
</gene>
<comment type="similarity">
    <text evidence="1">Belongs to the site-specific recombinase resolvase family.</text>
</comment>
<evidence type="ECO:0000256" key="1">
    <source>
        <dbReference type="ARBA" id="ARBA00009913"/>
    </source>
</evidence>
<dbReference type="InterPro" id="IPR006119">
    <property type="entry name" value="Resolv_N"/>
</dbReference>
<sequence>MEFIYRRVSSTDQKTDRQLPGWKADREYEDKLSGKDLNRPQLTAMLQTLREGDVVHVHELSRLGRSVRDLLDVVQQIVDAGATIHFHKENLRFEPSKEDPFQKLMLTLLSSVAEFERSCIKQRQREGIAIAKAQGRYKGRQSRFSDGQLDQIRKEFDEERNKTALAKRWGVSRGYLYKIAAKGGSTMNYQF</sequence>
<reference evidence="4" key="1">
    <citation type="journal article" date="2019" name="Int. J. Syst. Evol. Microbiol.">
        <title>The Global Catalogue of Microorganisms (GCM) 10K type strain sequencing project: providing services to taxonomists for standard genome sequencing and annotation.</title>
        <authorList>
            <consortium name="The Broad Institute Genomics Platform"/>
            <consortium name="The Broad Institute Genome Sequencing Center for Infectious Disease"/>
            <person name="Wu L."/>
            <person name="Ma J."/>
        </authorList>
    </citation>
    <scope>NUCLEOTIDE SEQUENCE [LARGE SCALE GENOMIC DNA]</scope>
    <source>
        <strain evidence="4">CECT 7297</strain>
    </source>
</reference>
<dbReference type="SMART" id="SM00857">
    <property type="entry name" value="Resolvase"/>
    <property type="match status" value="1"/>
</dbReference>
<protein>
    <submittedName>
        <fullName evidence="3">Recombinase family protein</fullName>
    </submittedName>
</protein>
<dbReference type="PANTHER" id="PTHR30461">
    <property type="entry name" value="DNA-INVERTASE FROM LAMBDOID PROPHAGE"/>
    <property type="match status" value="1"/>
</dbReference>